<name>A0A182M405_9DIPT</name>
<dbReference type="Proteomes" id="UP000075883">
    <property type="component" value="Unassembled WGS sequence"/>
</dbReference>
<evidence type="ECO:0000313" key="2">
    <source>
        <dbReference type="EnsemblMetazoa" id="ACUA008896-PA"/>
    </source>
</evidence>
<sequence>MENSRFQNQATCYERFPQELPSLEAAPSLEAELRKGAKERLAIRKLEAQQKVSKTRHKVPVVCKLVHPNPPKFQKCQHSGNFILDRAVLNPSDYIDFIARPKEVIHRKTPHYVEHKLSSATNRIKTLARPGTSHVKTTLERYWTQLSPKQRQHLQSLLEPKPFVTIKESIGYARQQRSDEAMWRRHFAKQERKLLHKIHYWEVEILRIVMDSLCKKLKDYYLSPSTPPLTEEASRISRVILRYICRLLDITIPLVEDQDDVINEFYVELSKKLGYWVWKVMEQCGVTFDKQKSFSYVRKSESFVSVNSSLFQLGLPPTDEEGVATNLEPLSILSLEIIYDCLDEAVLTVEKGIVERRNSVCIESDDKDVQDEITPSIEMEEASKVDITSDASIHDDLQNVDQTLDELEDQVTVIKNVTNEETEDDNQNEASQPQQT</sequence>
<keyword evidence="3" id="KW-1185">Reference proteome</keyword>
<dbReference type="VEuPathDB" id="VectorBase:ACUA008896"/>
<dbReference type="STRING" id="139723.A0A182M405"/>
<accession>A0A182M405</accession>
<dbReference type="AlphaFoldDB" id="A0A182M405"/>
<dbReference type="EMBL" id="AXCM01004731">
    <property type="status" value="NOT_ANNOTATED_CDS"/>
    <property type="molecule type" value="Genomic_DNA"/>
</dbReference>
<reference evidence="2" key="2">
    <citation type="submission" date="2020-05" db="UniProtKB">
        <authorList>
            <consortium name="EnsemblMetazoa"/>
        </authorList>
    </citation>
    <scope>IDENTIFICATION</scope>
    <source>
        <strain evidence="2">A-37</strain>
    </source>
</reference>
<evidence type="ECO:0000313" key="3">
    <source>
        <dbReference type="Proteomes" id="UP000075883"/>
    </source>
</evidence>
<feature type="region of interest" description="Disordered" evidence="1">
    <location>
        <begin position="417"/>
        <end position="436"/>
    </location>
</feature>
<evidence type="ECO:0000256" key="1">
    <source>
        <dbReference type="SAM" id="MobiDB-lite"/>
    </source>
</evidence>
<proteinExistence type="predicted"/>
<protein>
    <submittedName>
        <fullName evidence="2">Uncharacterized protein</fullName>
    </submittedName>
</protein>
<dbReference type="EnsemblMetazoa" id="ACUA008896-RA">
    <property type="protein sequence ID" value="ACUA008896-PA"/>
    <property type="gene ID" value="ACUA008896"/>
</dbReference>
<organism evidence="2 3">
    <name type="scientific">Anopheles culicifacies</name>
    <dbReference type="NCBI Taxonomy" id="139723"/>
    <lineage>
        <taxon>Eukaryota</taxon>
        <taxon>Metazoa</taxon>
        <taxon>Ecdysozoa</taxon>
        <taxon>Arthropoda</taxon>
        <taxon>Hexapoda</taxon>
        <taxon>Insecta</taxon>
        <taxon>Pterygota</taxon>
        <taxon>Neoptera</taxon>
        <taxon>Endopterygota</taxon>
        <taxon>Diptera</taxon>
        <taxon>Nematocera</taxon>
        <taxon>Culicoidea</taxon>
        <taxon>Culicidae</taxon>
        <taxon>Anophelinae</taxon>
        <taxon>Anopheles</taxon>
        <taxon>culicifacies species complex</taxon>
    </lineage>
</organism>
<reference evidence="3" key="1">
    <citation type="submission" date="2013-09" db="EMBL/GenBank/DDBJ databases">
        <title>The Genome Sequence of Anopheles culicifacies species A.</title>
        <authorList>
            <consortium name="The Broad Institute Genomics Platform"/>
            <person name="Neafsey D.E."/>
            <person name="Besansky N."/>
            <person name="Howell P."/>
            <person name="Walton C."/>
            <person name="Young S.K."/>
            <person name="Zeng Q."/>
            <person name="Gargeya S."/>
            <person name="Fitzgerald M."/>
            <person name="Haas B."/>
            <person name="Abouelleil A."/>
            <person name="Allen A.W."/>
            <person name="Alvarado L."/>
            <person name="Arachchi H.M."/>
            <person name="Berlin A.M."/>
            <person name="Chapman S.B."/>
            <person name="Gainer-Dewar J."/>
            <person name="Goldberg J."/>
            <person name="Griggs A."/>
            <person name="Gujja S."/>
            <person name="Hansen M."/>
            <person name="Howarth C."/>
            <person name="Imamovic A."/>
            <person name="Ireland A."/>
            <person name="Larimer J."/>
            <person name="McCowan C."/>
            <person name="Murphy C."/>
            <person name="Pearson M."/>
            <person name="Poon T.W."/>
            <person name="Priest M."/>
            <person name="Roberts A."/>
            <person name="Saif S."/>
            <person name="Shea T."/>
            <person name="Sisk P."/>
            <person name="Sykes S."/>
            <person name="Wortman J."/>
            <person name="Nusbaum C."/>
            <person name="Birren B."/>
        </authorList>
    </citation>
    <scope>NUCLEOTIDE SEQUENCE [LARGE SCALE GENOMIC DNA]</scope>
    <source>
        <strain evidence="3">A-37</strain>
    </source>
</reference>